<evidence type="ECO:0000256" key="1">
    <source>
        <dbReference type="SAM" id="MobiDB-lite"/>
    </source>
</evidence>
<dbReference type="Proteomes" id="UP000039865">
    <property type="component" value="Unassembled WGS sequence"/>
</dbReference>
<accession>A0A078B1R8</accession>
<feature type="region of interest" description="Disordered" evidence="1">
    <location>
        <begin position="381"/>
        <end position="419"/>
    </location>
</feature>
<protein>
    <submittedName>
        <fullName evidence="2">Uncharacterized protein</fullName>
    </submittedName>
</protein>
<dbReference type="AlphaFoldDB" id="A0A078B1R8"/>
<feature type="region of interest" description="Disordered" evidence="1">
    <location>
        <begin position="188"/>
        <end position="238"/>
    </location>
</feature>
<gene>
    <name evidence="2" type="primary">Contig12766.g13615</name>
    <name evidence="2" type="ORF">STYLEM_16331</name>
</gene>
<dbReference type="EMBL" id="CCKQ01015417">
    <property type="protein sequence ID" value="CDW87228.1"/>
    <property type="molecule type" value="Genomic_DNA"/>
</dbReference>
<proteinExistence type="predicted"/>
<evidence type="ECO:0000313" key="2">
    <source>
        <dbReference type="EMBL" id="CDW87228.1"/>
    </source>
</evidence>
<name>A0A078B1R8_STYLE</name>
<organism evidence="2 3">
    <name type="scientific">Stylonychia lemnae</name>
    <name type="common">Ciliate</name>
    <dbReference type="NCBI Taxonomy" id="5949"/>
    <lineage>
        <taxon>Eukaryota</taxon>
        <taxon>Sar</taxon>
        <taxon>Alveolata</taxon>
        <taxon>Ciliophora</taxon>
        <taxon>Intramacronucleata</taxon>
        <taxon>Spirotrichea</taxon>
        <taxon>Stichotrichia</taxon>
        <taxon>Sporadotrichida</taxon>
        <taxon>Oxytrichidae</taxon>
        <taxon>Stylonychinae</taxon>
        <taxon>Stylonychia</taxon>
    </lineage>
</organism>
<feature type="compositionally biased region" description="Basic residues" evidence="1">
    <location>
        <begin position="219"/>
        <end position="231"/>
    </location>
</feature>
<feature type="compositionally biased region" description="Low complexity" evidence="1">
    <location>
        <begin position="387"/>
        <end position="396"/>
    </location>
</feature>
<evidence type="ECO:0000313" key="3">
    <source>
        <dbReference type="Proteomes" id="UP000039865"/>
    </source>
</evidence>
<reference evidence="2 3" key="1">
    <citation type="submission" date="2014-06" db="EMBL/GenBank/DDBJ databases">
        <authorList>
            <person name="Swart Estienne"/>
        </authorList>
    </citation>
    <scope>NUCLEOTIDE SEQUENCE [LARGE SCALE GENOMIC DNA]</scope>
    <source>
        <strain evidence="2 3">130c</strain>
    </source>
</reference>
<feature type="compositionally biased region" description="Polar residues" evidence="1">
    <location>
        <begin position="188"/>
        <end position="200"/>
    </location>
</feature>
<dbReference type="InParanoid" id="A0A078B1R8"/>
<sequence>MILDCRFQQLMNNNSHSLFPTLWQINKRTTKNTHKVQKILGRALISLTKAENQMDQLNGPQYNCIIEGLIKDNQLQDQIQQDNGSISTPSVFEQDKPRKAQKDLQQDLCSILNFTFQCLSDQTQLSTKIGRAINDIRGLLDQKRENYSKEESKYVSQMNNNNNNLRTQLISKLLSMPDRISKEETVHLTEQNNGISQSDKSLIEPDSNEETSSEDRQLLIKRKRGRPRRSQLKLNSGSQVQQKIIKSVCKTRKEGHSITDPEKVKIAIIQEDQQITLSQKSLDPQNIPIVHPISRDQEEKLLKTQEFQKQQNQSNQISIPLNIDSENLHRKQKIESYNNIMRKMYKTNTQLSKTLDDNVNQAQAPSQQLNINIPNQIIIPAKSQQVSNSRHSSNSRRNIKDELTEQNSNQIKKHRHQQENQIIQNMPQAQNQNLQMSLFQIVENADIYQNLPEQIQTFQ</sequence>
<keyword evidence="3" id="KW-1185">Reference proteome</keyword>